<dbReference type="SMART" id="SM00847">
    <property type="entry name" value="HA2"/>
    <property type="match status" value="1"/>
</dbReference>
<dbReference type="Gene3D" id="1.20.120.1080">
    <property type="match status" value="1"/>
</dbReference>
<dbReference type="PANTHER" id="PTHR18934:SF213">
    <property type="entry name" value="3'-5' RNA HELICASE YTHDC2"/>
    <property type="match status" value="1"/>
</dbReference>
<feature type="domain" description="Helicase C-terminal" evidence="2">
    <location>
        <begin position="726"/>
        <end position="923"/>
    </location>
</feature>
<dbReference type="GO" id="GO:0003723">
    <property type="term" value="F:RNA binding"/>
    <property type="evidence" value="ECO:0007669"/>
    <property type="project" value="TreeGrafter"/>
</dbReference>
<dbReference type="Gene3D" id="3.40.50.300">
    <property type="entry name" value="P-loop containing nucleotide triphosphate hydrolases"/>
    <property type="match status" value="2"/>
</dbReference>
<dbReference type="CDD" id="cd18791">
    <property type="entry name" value="SF2_C_RHA"/>
    <property type="match status" value="1"/>
</dbReference>
<protein>
    <recommendedName>
        <fullName evidence="5">RNA helicase</fullName>
    </recommendedName>
</protein>
<evidence type="ECO:0000313" key="4">
    <source>
        <dbReference type="Proteomes" id="UP000822476"/>
    </source>
</evidence>
<proteinExistence type="predicted"/>
<gene>
    <name evidence="3" type="ORF">EG68_03549</name>
</gene>
<feature type="domain" description="Helicase ATP-binding" evidence="1">
    <location>
        <begin position="1"/>
        <end position="149"/>
    </location>
</feature>
<dbReference type="SUPFAM" id="SSF52540">
    <property type="entry name" value="P-loop containing nucleoside triphosphate hydrolases"/>
    <property type="match status" value="2"/>
</dbReference>
<name>A0A8S9Z841_9TREM</name>
<dbReference type="EMBL" id="JTDE01001277">
    <property type="protein sequence ID" value="KAF7259277.1"/>
    <property type="molecule type" value="Genomic_DNA"/>
</dbReference>
<keyword evidence="4" id="KW-1185">Reference proteome</keyword>
<dbReference type="PROSITE" id="PS51194">
    <property type="entry name" value="HELICASE_CTER"/>
    <property type="match status" value="1"/>
</dbReference>
<dbReference type="Pfam" id="PF21010">
    <property type="entry name" value="HA2_C"/>
    <property type="match status" value="1"/>
</dbReference>
<dbReference type="CDD" id="cd17917">
    <property type="entry name" value="DEXHc_RHA-like"/>
    <property type="match status" value="1"/>
</dbReference>
<dbReference type="SUPFAM" id="SSF48403">
    <property type="entry name" value="Ankyrin repeat"/>
    <property type="match status" value="1"/>
</dbReference>
<dbReference type="SMART" id="SM00490">
    <property type="entry name" value="HELICc"/>
    <property type="match status" value="1"/>
</dbReference>
<dbReference type="InterPro" id="IPR014001">
    <property type="entry name" value="Helicase_ATP-bd"/>
</dbReference>
<dbReference type="InterPro" id="IPR036770">
    <property type="entry name" value="Ankyrin_rpt-contain_sf"/>
</dbReference>
<dbReference type="GO" id="GO:0004386">
    <property type="term" value="F:helicase activity"/>
    <property type="evidence" value="ECO:0007669"/>
    <property type="project" value="TreeGrafter"/>
</dbReference>
<evidence type="ECO:0000259" key="2">
    <source>
        <dbReference type="PROSITE" id="PS51194"/>
    </source>
</evidence>
<reference evidence="3" key="1">
    <citation type="submission" date="2019-07" db="EMBL/GenBank/DDBJ databases">
        <title>Annotation for the trematode Paragonimus miyazaki's.</title>
        <authorList>
            <person name="Choi Y.-J."/>
        </authorList>
    </citation>
    <scope>NUCLEOTIDE SEQUENCE</scope>
    <source>
        <strain evidence="3">Japan</strain>
    </source>
</reference>
<dbReference type="PROSITE" id="PS51192">
    <property type="entry name" value="HELICASE_ATP_BIND_1"/>
    <property type="match status" value="1"/>
</dbReference>
<dbReference type="InterPro" id="IPR007502">
    <property type="entry name" value="Helicase-assoc_dom"/>
</dbReference>
<dbReference type="Pfam" id="PF00271">
    <property type="entry name" value="Helicase_C"/>
    <property type="match status" value="1"/>
</dbReference>
<sequence length="978" mass="109000">MVIVSGPPGCGKTTYLPQILMDECHKRNQRCRMICTQPRRLYAHINAERLAELRGEAVGQTVGYQIRLESKVSPKTLLTFCTHGVLLRTIYADSSLMAGTTHILVDEIDEDELPVQTLLKQRKVLNNTNTSSTGNIKIDISTEQTEVNSANEGCGILLSVIPSLLAQFPHLKVVLMVNLRKSTDDSLVVKRNVNGISPTSPVSTFTDIAVTPKNVSFHSSEQKHQMEVGLSNHSSDLTDTITYSQPNTTCQSFSLMTASNTAIYSMGGPVLHSVDPAFKGVDMSSAVNLGMSSIYLLKNITVQKISPDDDTTAPTAQIPLQVNSLRTHTQLQSSQYPATYFDEAPVLTIPYPEQNVKVYHLEDVLQWTGYWNQGMEEASGIIMQDASRCEVFASWLTLPKLTDGQRTNAHLSLKEIQQGDCGDKNQVKANFETNSGTWSPDSITKNKTVHIIQGSRNAHAGEKIKCVGVRDGCTETNGHVTMASRHHANNLLWSIWSNTVLNSKRQCTDMKNTTITTQPPVDVSAMLTNLHQCILAGWFPVDFQHTESGLTALMVCSAAGLVDSVERLLGFGADVLLRVPAPYELLQPAIPPESGMRLYGSKHRHIHIGAETLLIVGVNAYDLARIFGHAHVALRLLTHMASRNLRYIPENYEAVLLRFGAWFANPIDEHQFGSCKLIDGPNQQTASFQRDEDLYLSKADLQNSLMIAYHVNRNNHEPDTVIDFDLITQLLKKIDTCMPEGDILIFLPSYEEIIMLRERLLNADTSPWSYDSKYLVLILHSRMLVADLSRVYAKPPPGVRKLVLSTNIAEACMTFDEVAFVIDCGIDCMKSYIKWAGTTALRNQWITKSTAIQRQTRIGPNQNGLCFRLFSRLRFACLNQARLTYLRGYPLEEMDALDSLEELTELGYHICDIPIPSRYAKMVLVSVALKCLDPVLTIACILTYAEPLISPKNALERREWINARKKFAADSFSDHMVL</sequence>
<organism evidence="3 4">
    <name type="scientific">Paragonimus skrjabini miyazakii</name>
    <dbReference type="NCBI Taxonomy" id="59628"/>
    <lineage>
        <taxon>Eukaryota</taxon>
        <taxon>Metazoa</taxon>
        <taxon>Spiralia</taxon>
        <taxon>Lophotrochozoa</taxon>
        <taxon>Platyhelminthes</taxon>
        <taxon>Trematoda</taxon>
        <taxon>Digenea</taxon>
        <taxon>Plagiorchiida</taxon>
        <taxon>Troglotremata</taxon>
        <taxon>Troglotrematidae</taxon>
        <taxon>Paragonimus</taxon>
    </lineage>
</organism>
<evidence type="ECO:0000313" key="3">
    <source>
        <dbReference type="EMBL" id="KAF7259277.1"/>
    </source>
</evidence>
<evidence type="ECO:0000259" key="1">
    <source>
        <dbReference type="PROSITE" id="PS51192"/>
    </source>
</evidence>
<dbReference type="Proteomes" id="UP000822476">
    <property type="component" value="Unassembled WGS sequence"/>
</dbReference>
<dbReference type="OrthoDB" id="6103986at2759"/>
<comment type="caution">
    <text evidence="3">The sequence shown here is derived from an EMBL/GenBank/DDBJ whole genome shotgun (WGS) entry which is preliminary data.</text>
</comment>
<evidence type="ECO:0008006" key="5">
    <source>
        <dbReference type="Google" id="ProtNLM"/>
    </source>
</evidence>
<dbReference type="AlphaFoldDB" id="A0A8S9Z841"/>
<dbReference type="InterPro" id="IPR001650">
    <property type="entry name" value="Helicase_C-like"/>
</dbReference>
<dbReference type="InterPro" id="IPR027417">
    <property type="entry name" value="P-loop_NTPase"/>
</dbReference>
<accession>A0A8S9Z841</accession>
<dbReference type="PANTHER" id="PTHR18934">
    <property type="entry name" value="ATP-DEPENDENT RNA HELICASE"/>
    <property type="match status" value="1"/>
</dbReference>